<dbReference type="RefSeq" id="WP_075442683.1">
    <property type="nucleotide sequence ID" value="NZ_FOQK01000006.1"/>
</dbReference>
<organism evidence="1 2">
    <name type="scientific">Selenomonas ruminantium</name>
    <dbReference type="NCBI Taxonomy" id="971"/>
    <lineage>
        <taxon>Bacteria</taxon>
        <taxon>Bacillati</taxon>
        <taxon>Bacillota</taxon>
        <taxon>Negativicutes</taxon>
        <taxon>Selenomonadales</taxon>
        <taxon>Selenomonadaceae</taxon>
        <taxon>Selenomonas</taxon>
    </lineage>
</organism>
<dbReference type="AlphaFoldDB" id="A0A1I3DIH7"/>
<gene>
    <name evidence="1" type="ORF">SAMN04487861_106125</name>
</gene>
<reference evidence="1 2" key="1">
    <citation type="submission" date="2016-10" db="EMBL/GenBank/DDBJ databases">
        <authorList>
            <person name="de Groot N.N."/>
        </authorList>
    </citation>
    <scope>NUCLEOTIDE SEQUENCE [LARGE SCALE GENOMIC DNA]</scope>
    <source>
        <strain evidence="1 2">Z108</strain>
    </source>
</reference>
<dbReference type="Proteomes" id="UP000183639">
    <property type="component" value="Unassembled WGS sequence"/>
</dbReference>
<dbReference type="EMBL" id="FOQK01000006">
    <property type="protein sequence ID" value="SFH86572.1"/>
    <property type="molecule type" value="Genomic_DNA"/>
</dbReference>
<evidence type="ECO:0000313" key="2">
    <source>
        <dbReference type="Proteomes" id="UP000183639"/>
    </source>
</evidence>
<proteinExistence type="predicted"/>
<sequence length="76" mass="8034">MAQETTSPDVAESIMYWASYAPGGNRGFGVTAVRAGRYGRHAADLGVSFLAFGADTAFLAAAADNTLETFTKDIKR</sequence>
<evidence type="ECO:0000313" key="1">
    <source>
        <dbReference type="EMBL" id="SFH86572.1"/>
    </source>
</evidence>
<accession>A0A1I3DIH7</accession>
<name>A0A1I3DIH7_SELRU</name>
<protein>
    <submittedName>
        <fullName evidence="1">Uncharacterized protein</fullName>
    </submittedName>
</protein>